<comment type="caution">
    <text evidence="10">The sequence shown here is derived from an EMBL/GenBank/DDBJ whole genome shotgun (WGS) entry which is preliminary data.</text>
</comment>
<dbReference type="GO" id="GO:0005085">
    <property type="term" value="F:guanyl-nucleotide exchange factor activity"/>
    <property type="evidence" value="ECO:0007669"/>
    <property type="project" value="TreeGrafter"/>
</dbReference>
<feature type="domain" description="Translation elongation factor EF1B beta/delta subunit guanine nucleotide exchange" evidence="8">
    <location>
        <begin position="146"/>
        <end position="232"/>
    </location>
</feature>
<dbReference type="PANTHER" id="PTHR11595">
    <property type="entry name" value="EF-HAND AND COILED-COIL DOMAIN-CONTAINING FAMILY MEMBER"/>
    <property type="match status" value="1"/>
</dbReference>
<gene>
    <name evidence="10" type="ORF">F53441_10849</name>
</gene>
<dbReference type="GO" id="GO:0005853">
    <property type="term" value="C:eukaryotic translation elongation factor 1 complex"/>
    <property type="evidence" value="ECO:0007669"/>
    <property type="project" value="InterPro"/>
</dbReference>
<dbReference type="InterPro" id="IPR001326">
    <property type="entry name" value="Transl_elong_EF1B_B/D_CS"/>
</dbReference>
<dbReference type="InterPro" id="IPR049720">
    <property type="entry name" value="EF1B_bsu/dsu"/>
</dbReference>
<evidence type="ECO:0000256" key="4">
    <source>
        <dbReference type="ARBA" id="ARBA00022917"/>
    </source>
</evidence>
<keyword evidence="3 5" id="KW-0251">Elongation factor</keyword>
<evidence type="ECO:0000256" key="3">
    <source>
        <dbReference type="ARBA" id="ARBA00022768"/>
    </source>
</evidence>
<feature type="region of interest" description="Disordered" evidence="7">
    <location>
        <begin position="87"/>
        <end position="109"/>
    </location>
</feature>
<dbReference type="GO" id="GO:0003746">
    <property type="term" value="F:translation elongation factor activity"/>
    <property type="evidence" value="ECO:0007669"/>
    <property type="project" value="UniProtKB-KW"/>
</dbReference>
<dbReference type="InterPro" id="IPR014038">
    <property type="entry name" value="EF1B_bsu/dsu_GNE"/>
</dbReference>
<dbReference type="InterPro" id="IPR018940">
    <property type="entry name" value="EF-1_beta_acid_region_euk"/>
</dbReference>
<dbReference type="PROSITE" id="PS00824">
    <property type="entry name" value="EF1BD_1"/>
    <property type="match status" value="1"/>
</dbReference>
<evidence type="ECO:0000313" key="11">
    <source>
        <dbReference type="Proteomes" id="UP000605986"/>
    </source>
</evidence>
<evidence type="ECO:0000256" key="7">
    <source>
        <dbReference type="SAM" id="MobiDB-lite"/>
    </source>
</evidence>
<keyword evidence="11" id="KW-1185">Reference proteome</keyword>
<evidence type="ECO:0000259" key="9">
    <source>
        <dbReference type="SMART" id="SM01182"/>
    </source>
</evidence>
<evidence type="ECO:0000256" key="1">
    <source>
        <dbReference type="ARBA" id="ARBA00007411"/>
    </source>
</evidence>
<dbReference type="Gene3D" id="1.20.1050.130">
    <property type="match status" value="1"/>
</dbReference>
<dbReference type="SMART" id="SM01182">
    <property type="entry name" value="EF-1_beta_acid"/>
    <property type="match status" value="1"/>
</dbReference>
<protein>
    <recommendedName>
        <fullName evidence="2">Elongation factor 1-beta</fullName>
    </recommendedName>
</protein>
<organism evidence="10 11">
    <name type="scientific">Fusarium austroafricanum</name>
    <dbReference type="NCBI Taxonomy" id="2364996"/>
    <lineage>
        <taxon>Eukaryota</taxon>
        <taxon>Fungi</taxon>
        <taxon>Dikarya</taxon>
        <taxon>Ascomycota</taxon>
        <taxon>Pezizomycotina</taxon>
        <taxon>Sordariomycetes</taxon>
        <taxon>Hypocreomycetidae</taxon>
        <taxon>Hypocreales</taxon>
        <taxon>Nectriaceae</taxon>
        <taxon>Fusarium</taxon>
        <taxon>Fusarium concolor species complex</taxon>
    </lineage>
</organism>
<dbReference type="GO" id="GO:0005829">
    <property type="term" value="C:cytosol"/>
    <property type="evidence" value="ECO:0007669"/>
    <property type="project" value="TreeGrafter"/>
</dbReference>
<feature type="domain" description="Elongation factor 1 beta central acidic region eukaryote" evidence="9">
    <location>
        <begin position="111"/>
        <end position="137"/>
    </location>
</feature>
<dbReference type="SUPFAM" id="SSF47616">
    <property type="entry name" value="GST C-terminal domain-like"/>
    <property type="match status" value="1"/>
</dbReference>
<dbReference type="InterPro" id="IPR036219">
    <property type="entry name" value="eEF-1beta-like_sf"/>
</dbReference>
<keyword evidence="6" id="KW-0175">Coiled coil</keyword>
<dbReference type="OrthoDB" id="331763at2759"/>
<dbReference type="PROSITE" id="PS00825">
    <property type="entry name" value="EF1BD_2"/>
    <property type="match status" value="1"/>
</dbReference>
<name>A0A8H4K8S7_9HYPO</name>
<evidence type="ECO:0000256" key="2">
    <source>
        <dbReference type="ARBA" id="ARBA00017600"/>
    </source>
</evidence>
<dbReference type="PANTHER" id="PTHR11595:SF21">
    <property type="entry name" value="ELONGATION FACTOR 1-BETA"/>
    <property type="match status" value="1"/>
</dbReference>
<dbReference type="FunFam" id="1.20.1050.130:FF:000001">
    <property type="entry name" value="Putative Elongation factor 1-beta"/>
    <property type="match status" value="1"/>
</dbReference>
<dbReference type="SUPFAM" id="SSF54984">
    <property type="entry name" value="eEF-1beta-like"/>
    <property type="match status" value="1"/>
</dbReference>
<dbReference type="EMBL" id="JAADJG010000526">
    <property type="protein sequence ID" value="KAF4445399.1"/>
    <property type="molecule type" value="Genomic_DNA"/>
</dbReference>
<dbReference type="Pfam" id="PF00736">
    <property type="entry name" value="EF1_GNE"/>
    <property type="match status" value="1"/>
</dbReference>
<evidence type="ECO:0000313" key="10">
    <source>
        <dbReference type="EMBL" id="KAF4445399.1"/>
    </source>
</evidence>
<dbReference type="Proteomes" id="UP000605986">
    <property type="component" value="Unassembled WGS sequence"/>
</dbReference>
<feature type="coiled-coil region" evidence="6">
    <location>
        <begin position="200"/>
        <end position="227"/>
    </location>
</feature>
<dbReference type="Gene3D" id="3.30.70.60">
    <property type="match status" value="1"/>
</dbReference>
<keyword evidence="4 5" id="KW-0648">Protein biosynthesis</keyword>
<reference evidence="10" key="1">
    <citation type="submission" date="2020-01" db="EMBL/GenBank/DDBJ databases">
        <title>Identification and distribution of gene clusters putatively required for synthesis of sphingolipid metabolism inhibitors in phylogenetically diverse species of the filamentous fungus Fusarium.</title>
        <authorList>
            <person name="Kim H.-S."/>
            <person name="Busman M."/>
            <person name="Brown D.W."/>
            <person name="Divon H."/>
            <person name="Uhlig S."/>
            <person name="Proctor R.H."/>
        </authorList>
    </citation>
    <scope>NUCLEOTIDE SEQUENCE</scope>
    <source>
        <strain evidence="10">NRRL 53441</strain>
    </source>
</reference>
<sequence>MGFLDVASETGLHVLNSWLSTRSYIIGQSASQADVATFKALSGAPDSVQYPHAARWYKHIASYESQFATLSGDAAAPYTTYGPGSAEVTINPSKAPEKAEAEGGDDDDVDLFGSDEEEDAEAVRVREERLAEYKKKKDAKPKTIAKSVVTLDVKPWDDETDMAALEAAVRAIEKDGLVWGASKLVPVGFGVKKLQINMVVEDEKISVADLEEEIQELEDYVQSTDVAAMQKL</sequence>
<dbReference type="AlphaFoldDB" id="A0A8H4K8S7"/>
<dbReference type="InterPro" id="IPR036282">
    <property type="entry name" value="Glutathione-S-Trfase_C_sf"/>
</dbReference>
<proteinExistence type="inferred from homology"/>
<comment type="similarity">
    <text evidence="1 5">Belongs to the EF-1-beta/EF-1-delta family.</text>
</comment>
<dbReference type="InterPro" id="IPR014717">
    <property type="entry name" value="Transl_elong_EF1B/ribsomal_bS6"/>
</dbReference>
<accession>A0A8H4K8S7</accession>
<evidence type="ECO:0000256" key="6">
    <source>
        <dbReference type="SAM" id="Coils"/>
    </source>
</evidence>
<evidence type="ECO:0000256" key="5">
    <source>
        <dbReference type="RuleBase" id="RU003791"/>
    </source>
</evidence>
<dbReference type="SMART" id="SM00888">
    <property type="entry name" value="EF1_GNE"/>
    <property type="match status" value="1"/>
</dbReference>
<dbReference type="FunFam" id="3.30.70.60:FF:000001">
    <property type="entry name" value="Elongation factor 1-beta 1 like"/>
    <property type="match status" value="1"/>
</dbReference>
<dbReference type="Pfam" id="PF10587">
    <property type="entry name" value="EF-1_beta_acid"/>
    <property type="match status" value="1"/>
</dbReference>
<evidence type="ECO:0000259" key="8">
    <source>
        <dbReference type="SMART" id="SM00888"/>
    </source>
</evidence>
<dbReference type="CDD" id="cd00292">
    <property type="entry name" value="EF1B"/>
    <property type="match status" value="1"/>
</dbReference>